<evidence type="ECO:0000256" key="3">
    <source>
        <dbReference type="SAM" id="MobiDB-lite"/>
    </source>
</evidence>
<dbReference type="EMBL" id="JBBNAF010000012">
    <property type="protein sequence ID" value="KAK9093190.1"/>
    <property type="molecule type" value="Genomic_DNA"/>
</dbReference>
<dbReference type="InterPro" id="IPR023175">
    <property type="entry name" value="Vta1/CALS_N_sf"/>
</dbReference>
<dbReference type="GO" id="GO:0012505">
    <property type="term" value="C:endomembrane system"/>
    <property type="evidence" value="ECO:0007669"/>
    <property type="project" value="UniProtKB-SubCell"/>
</dbReference>
<feature type="region of interest" description="Disordered" evidence="3">
    <location>
        <begin position="14"/>
        <end position="40"/>
    </location>
</feature>
<dbReference type="Pfam" id="PF04652">
    <property type="entry name" value="Vta1"/>
    <property type="match status" value="1"/>
</dbReference>
<accession>A0AAP0EGR3</accession>
<sequence>MSEIEVVEESLSINGDGRRRSTSVRTGTSRNIGQSRDSFDSEKVPQTLVAEVQRFLRVADQISHESPRAAYLCRFYAFERAHMMDPRSQGRGVRQFKTSLLQRLEQVGIALARARSCMPWHGQGKTLAWASSKNGLKSTIRRGTSPRGGMGMKARETLEYALGKHAKASPNDHGIATPSRWDSDLTEPRLAPKGA</sequence>
<dbReference type="Gene3D" id="1.25.40.270">
    <property type="entry name" value="Vacuolar protein sorting-associated protein vta1"/>
    <property type="match status" value="1"/>
</dbReference>
<gene>
    <name evidence="5" type="ORF">Syun_028101</name>
</gene>
<proteinExistence type="predicted"/>
<organism evidence="5 6">
    <name type="scientific">Stephania yunnanensis</name>
    <dbReference type="NCBI Taxonomy" id="152371"/>
    <lineage>
        <taxon>Eukaryota</taxon>
        <taxon>Viridiplantae</taxon>
        <taxon>Streptophyta</taxon>
        <taxon>Embryophyta</taxon>
        <taxon>Tracheophyta</taxon>
        <taxon>Spermatophyta</taxon>
        <taxon>Magnoliopsida</taxon>
        <taxon>Ranunculales</taxon>
        <taxon>Menispermaceae</taxon>
        <taxon>Menispermoideae</taxon>
        <taxon>Cissampelideae</taxon>
        <taxon>Stephania</taxon>
    </lineage>
</organism>
<evidence type="ECO:0000259" key="4">
    <source>
        <dbReference type="Pfam" id="PF04652"/>
    </source>
</evidence>
<dbReference type="InterPro" id="IPR039431">
    <property type="entry name" value="Vta1/CALS_N"/>
</dbReference>
<evidence type="ECO:0000256" key="2">
    <source>
        <dbReference type="ARBA" id="ARBA00023136"/>
    </source>
</evidence>
<name>A0AAP0EGR3_9MAGN</name>
<comment type="caution">
    <text evidence="5">The sequence shown here is derived from an EMBL/GenBank/DDBJ whole genome shotgun (WGS) entry which is preliminary data.</text>
</comment>
<keyword evidence="2" id="KW-0472">Membrane</keyword>
<dbReference type="AlphaFoldDB" id="A0AAP0EGR3"/>
<reference evidence="5 6" key="1">
    <citation type="submission" date="2024-01" db="EMBL/GenBank/DDBJ databases">
        <title>Genome assemblies of Stephania.</title>
        <authorList>
            <person name="Yang L."/>
        </authorList>
    </citation>
    <scope>NUCLEOTIDE SEQUENCE [LARGE SCALE GENOMIC DNA]</scope>
    <source>
        <strain evidence="5">YNDBR</strain>
        <tissue evidence="5">Leaf</tissue>
    </source>
</reference>
<protein>
    <recommendedName>
        <fullName evidence="4">Vta1/callose synthase N-terminal domain-containing protein</fullName>
    </recommendedName>
</protein>
<dbReference type="Proteomes" id="UP001420932">
    <property type="component" value="Unassembled WGS sequence"/>
</dbReference>
<comment type="subcellular location">
    <subcellularLocation>
        <location evidence="1">Endomembrane system</location>
    </subcellularLocation>
</comment>
<evidence type="ECO:0000313" key="6">
    <source>
        <dbReference type="Proteomes" id="UP001420932"/>
    </source>
</evidence>
<evidence type="ECO:0000256" key="1">
    <source>
        <dbReference type="ARBA" id="ARBA00004308"/>
    </source>
</evidence>
<feature type="domain" description="Vta1/callose synthase N-terminal" evidence="4">
    <location>
        <begin position="52"/>
        <end position="107"/>
    </location>
</feature>
<keyword evidence="6" id="KW-1185">Reference proteome</keyword>
<evidence type="ECO:0000313" key="5">
    <source>
        <dbReference type="EMBL" id="KAK9093190.1"/>
    </source>
</evidence>
<feature type="region of interest" description="Disordered" evidence="3">
    <location>
        <begin position="164"/>
        <end position="195"/>
    </location>
</feature>